<keyword evidence="2 7" id="KW-0853">WD repeat</keyword>
<evidence type="ECO:0000256" key="8">
    <source>
        <dbReference type="SAM" id="MobiDB-lite"/>
    </source>
</evidence>
<comment type="subcellular location">
    <subcellularLocation>
        <location evidence="1">Nucleus</location>
    </subcellularLocation>
</comment>
<evidence type="ECO:0000256" key="1">
    <source>
        <dbReference type="ARBA" id="ARBA00004123"/>
    </source>
</evidence>
<dbReference type="GO" id="GO:0003723">
    <property type="term" value="F:RNA binding"/>
    <property type="evidence" value="ECO:0007669"/>
    <property type="project" value="TreeGrafter"/>
</dbReference>
<dbReference type="GO" id="GO:0006397">
    <property type="term" value="P:mRNA processing"/>
    <property type="evidence" value="ECO:0007669"/>
    <property type="project" value="UniProtKB-KW"/>
</dbReference>
<evidence type="ECO:0000256" key="5">
    <source>
        <dbReference type="ARBA" id="ARBA00023187"/>
    </source>
</evidence>
<dbReference type="PROSITE" id="PS00678">
    <property type="entry name" value="WD_REPEATS_1"/>
    <property type="match status" value="4"/>
</dbReference>
<dbReference type="PROSITE" id="PS50082">
    <property type="entry name" value="WD_REPEATS_2"/>
    <property type="match status" value="6"/>
</dbReference>
<dbReference type="GO" id="GO:0071013">
    <property type="term" value="C:catalytic step 2 spliceosome"/>
    <property type="evidence" value="ECO:0007669"/>
    <property type="project" value="TreeGrafter"/>
</dbReference>
<dbReference type="OrthoDB" id="1068471at2759"/>
<sequence length="372" mass="41107">MADKRKESPSLTQRSGQLVKKQKSEQSNNALITSSASSGNGALTVKRTSGLQAPIMLLSGHQGEIFTIRFDPTGQHLASGSFDRNILLWNTYGDCLNYGLLKGHNGAIMELQWSRDSSKIYSCATDKTVSVWDVTTGMRIKKFKGHTSYVNSVCAARRGNEIIVSGSDDGTIKVWDLRQKDAVDTFSHQYQITATCFSEAGDLVFSGSLDNDIAAWDLRKKSIVYILKGHQDTISGIKLSPDGSYLLSNAMDDTVRIWDVKPFAPANRLLKIFEGAPHGFEKNLIKPAWSLDGSQIASGSSDRTVVIWDVASCRILYKLPGHKGSVNEVDFHPKEPIALTDISFWERLIQANNNSVDYSHLNKSRSTLMEIL</sequence>
<evidence type="ECO:0000313" key="9">
    <source>
        <dbReference type="EMBL" id="KAF0496497.1"/>
    </source>
</evidence>
<comment type="caution">
    <text evidence="9">The sequence shown here is derived from an EMBL/GenBank/DDBJ whole genome shotgun (WGS) entry which is preliminary data.</text>
</comment>
<proteinExistence type="predicted"/>
<gene>
    <name evidence="9" type="ORF">F8M41_020940</name>
</gene>
<dbReference type="Gene3D" id="2.130.10.10">
    <property type="entry name" value="YVTN repeat-like/Quinoprotein amine dehydrogenase"/>
    <property type="match status" value="1"/>
</dbReference>
<reference evidence="9 10" key="1">
    <citation type="journal article" date="2019" name="Environ. Microbiol.">
        <title>At the nexus of three kingdoms: the genome of the mycorrhizal fungus Gigaspora margarita provides insights into plant, endobacterial and fungal interactions.</title>
        <authorList>
            <person name="Venice F."/>
            <person name="Ghignone S."/>
            <person name="Salvioli di Fossalunga A."/>
            <person name="Amselem J."/>
            <person name="Novero M."/>
            <person name="Xianan X."/>
            <person name="Sedzielewska Toro K."/>
            <person name="Morin E."/>
            <person name="Lipzen A."/>
            <person name="Grigoriev I.V."/>
            <person name="Henrissat B."/>
            <person name="Martin F.M."/>
            <person name="Bonfante P."/>
        </authorList>
    </citation>
    <scope>NUCLEOTIDE SEQUENCE [LARGE SCALE GENOMIC DNA]</scope>
    <source>
        <strain evidence="9 10">BEG34</strain>
    </source>
</reference>
<dbReference type="AlphaFoldDB" id="A0A8H4AHQ9"/>
<name>A0A8H4AHQ9_GIGMA</name>
<dbReference type="FunFam" id="2.130.10.10:FF:000229">
    <property type="entry name" value="Small nuclear ribonucleoprotein U5 subunit 40"/>
    <property type="match status" value="1"/>
</dbReference>
<dbReference type="InterPro" id="IPR020472">
    <property type="entry name" value="WD40_PAC1"/>
</dbReference>
<evidence type="ECO:0000256" key="7">
    <source>
        <dbReference type="PROSITE-ProRule" id="PRU00221"/>
    </source>
</evidence>
<keyword evidence="3" id="KW-0507">mRNA processing</keyword>
<dbReference type="EMBL" id="WTPW01000598">
    <property type="protein sequence ID" value="KAF0496497.1"/>
    <property type="molecule type" value="Genomic_DNA"/>
</dbReference>
<feature type="region of interest" description="Disordered" evidence="8">
    <location>
        <begin position="1"/>
        <end position="35"/>
    </location>
</feature>
<evidence type="ECO:0000256" key="3">
    <source>
        <dbReference type="ARBA" id="ARBA00022664"/>
    </source>
</evidence>
<dbReference type="PRINTS" id="PR00320">
    <property type="entry name" value="GPROTEINBRPT"/>
</dbReference>
<dbReference type="PANTHER" id="PTHR44006:SF1">
    <property type="entry name" value="U5 SMALL NUCLEAR RIBONUCLEOPROTEIN 40 KDA PROTEIN"/>
    <property type="match status" value="1"/>
</dbReference>
<dbReference type="InterPro" id="IPR052234">
    <property type="entry name" value="U5_snRNP_Component"/>
</dbReference>
<feature type="repeat" description="WD" evidence="7">
    <location>
        <begin position="101"/>
        <end position="142"/>
    </location>
</feature>
<dbReference type="SUPFAM" id="SSF50978">
    <property type="entry name" value="WD40 repeat-like"/>
    <property type="match status" value="1"/>
</dbReference>
<dbReference type="Pfam" id="PF00400">
    <property type="entry name" value="WD40"/>
    <property type="match status" value="6"/>
</dbReference>
<dbReference type="GO" id="GO:0005682">
    <property type="term" value="C:U5 snRNP"/>
    <property type="evidence" value="ECO:0007669"/>
    <property type="project" value="UniProtKB-ARBA"/>
</dbReference>
<dbReference type="Proteomes" id="UP000439903">
    <property type="component" value="Unassembled WGS sequence"/>
</dbReference>
<dbReference type="InterPro" id="IPR036322">
    <property type="entry name" value="WD40_repeat_dom_sf"/>
</dbReference>
<keyword evidence="4" id="KW-0677">Repeat</keyword>
<evidence type="ECO:0000256" key="4">
    <source>
        <dbReference type="ARBA" id="ARBA00022737"/>
    </source>
</evidence>
<keyword evidence="10" id="KW-1185">Reference proteome</keyword>
<feature type="compositionally biased region" description="Polar residues" evidence="8">
    <location>
        <begin position="25"/>
        <end position="35"/>
    </location>
</feature>
<dbReference type="SMART" id="SM00320">
    <property type="entry name" value="WD40"/>
    <property type="match status" value="7"/>
</dbReference>
<dbReference type="InterPro" id="IPR001680">
    <property type="entry name" value="WD40_rpt"/>
</dbReference>
<dbReference type="GO" id="GO:0000375">
    <property type="term" value="P:RNA splicing, via transesterification reactions"/>
    <property type="evidence" value="ECO:0007669"/>
    <property type="project" value="UniProtKB-ARBA"/>
</dbReference>
<dbReference type="PANTHER" id="PTHR44006">
    <property type="entry name" value="U5 SMALL NUCLEAR RIBONUCLEOPROTEIN 40 KDA PROTEIN"/>
    <property type="match status" value="1"/>
</dbReference>
<keyword evidence="5" id="KW-0508">mRNA splicing</keyword>
<feature type="repeat" description="WD" evidence="7">
    <location>
        <begin position="185"/>
        <end position="226"/>
    </location>
</feature>
<organism evidence="9 10">
    <name type="scientific">Gigaspora margarita</name>
    <dbReference type="NCBI Taxonomy" id="4874"/>
    <lineage>
        <taxon>Eukaryota</taxon>
        <taxon>Fungi</taxon>
        <taxon>Fungi incertae sedis</taxon>
        <taxon>Mucoromycota</taxon>
        <taxon>Glomeromycotina</taxon>
        <taxon>Glomeromycetes</taxon>
        <taxon>Diversisporales</taxon>
        <taxon>Gigasporaceae</taxon>
        <taxon>Gigaspora</taxon>
    </lineage>
</organism>
<accession>A0A8H4AHQ9</accession>
<dbReference type="InterPro" id="IPR015943">
    <property type="entry name" value="WD40/YVTN_repeat-like_dom_sf"/>
</dbReference>
<feature type="repeat" description="WD" evidence="7">
    <location>
        <begin position="58"/>
        <end position="90"/>
    </location>
</feature>
<dbReference type="CDD" id="cd00200">
    <property type="entry name" value="WD40"/>
    <property type="match status" value="1"/>
</dbReference>
<feature type="repeat" description="WD" evidence="7">
    <location>
        <begin position="143"/>
        <end position="185"/>
    </location>
</feature>
<feature type="repeat" description="WD" evidence="7">
    <location>
        <begin position="288"/>
        <end position="318"/>
    </location>
</feature>
<evidence type="ECO:0000256" key="6">
    <source>
        <dbReference type="ARBA" id="ARBA00023242"/>
    </source>
</evidence>
<keyword evidence="6" id="KW-0539">Nucleus</keyword>
<dbReference type="PROSITE" id="PS50294">
    <property type="entry name" value="WD_REPEATS_REGION"/>
    <property type="match status" value="5"/>
</dbReference>
<feature type="repeat" description="WD" evidence="7">
    <location>
        <begin position="227"/>
        <end position="261"/>
    </location>
</feature>
<evidence type="ECO:0000256" key="2">
    <source>
        <dbReference type="ARBA" id="ARBA00022574"/>
    </source>
</evidence>
<evidence type="ECO:0000313" key="10">
    <source>
        <dbReference type="Proteomes" id="UP000439903"/>
    </source>
</evidence>
<protein>
    <submittedName>
        <fullName evidence="9">WD40 repeat-like protein</fullName>
    </submittedName>
</protein>
<dbReference type="InterPro" id="IPR019775">
    <property type="entry name" value="WD40_repeat_CS"/>
</dbReference>